<evidence type="ECO:0000313" key="3">
    <source>
        <dbReference type="Proteomes" id="UP000035760"/>
    </source>
</evidence>
<dbReference type="InterPro" id="IPR052741">
    <property type="entry name" value="Mitochondrial_HTD2"/>
</dbReference>
<dbReference type="EMBL" id="CBTJ020000042">
    <property type="protein sequence ID" value="CDI02831.1"/>
    <property type="molecule type" value="Genomic_DNA"/>
</dbReference>
<dbReference type="Proteomes" id="UP000035760">
    <property type="component" value="Unassembled WGS sequence"/>
</dbReference>
<dbReference type="InterPro" id="IPR029069">
    <property type="entry name" value="HotDog_dom_sf"/>
</dbReference>
<reference evidence="2" key="2">
    <citation type="submission" date="2014-03" db="EMBL/GenBank/DDBJ databases">
        <title>Candidatus Competibacter-lineage genomes retrieved from metagenomes reveal functional metabolic diversity.</title>
        <authorList>
            <person name="McIlroy S.J."/>
            <person name="Albertsen M."/>
            <person name="Andresen E.K."/>
            <person name="Saunders A.M."/>
            <person name="Kristiansen R."/>
            <person name="Stokholm-Bjerregaard M."/>
            <person name="Nielsen K.L."/>
            <person name="Nielsen P.H."/>
        </authorList>
    </citation>
    <scope>NUCLEOTIDE SEQUENCE</scope>
    <source>
        <strain evidence="2">Run_A_D11</strain>
    </source>
</reference>
<dbReference type="STRING" id="1400863.BN873_350087"/>
<proteinExistence type="predicted"/>
<feature type="domain" description="FAS1-like dehydratase" evidence="1">
    <location>
        <begin position="56"/>
        <end position="140"/>
    </location>
</feature>
<sequence>MSEINLQDWLGKTESLADRVYPTPAKALARTLDNADFEPSEGRPLPELWYWLYFLPMAAASQIDGDGHPKRGGFLPPVALERRMWAGSRIRFHDDLLIGEAITKDAEIIKIAEKAGKTGSMVFVTVKHQVKSARGVAVTEEQDIVYLAKPTAFNPPPPTALPAAVAWREAYPVDPVLLFRFSALTFNAHKIHYDRRYAADEEKYPGLVVHGPLQALLLLESAKRHHPGQKPASYTFRGMRPMFDFDRISLCGQPKADQSCDLYTANGGDAIGMQATVSWRE</sequence>
<gene>
    <name evidence="2" type="ORF">BN873_350087</name>
</gene>
<dbReference type="OrthoDB" id="7183822at2"/>
<organism evidence="2 3">
    <name type="scientific">Candidatus Competibacter denitrificans Run_A_D11</name>
    <dbReference type="NCBI Taxonomy" id="1400863"/>
    <lineage>
        <taxon>Bacteria</taxon>
        <taxon>Pseudomonadati</taxon>
        <taxon>Pseudomonadota</taxon>
        <taxon>Gammaproteobacteria</taxon>
        <taxon>Candidatus Competibacteraceae</taxon>
        <taxon>Candidatus Competibacter</taxon>
    </lineage>
</organism>
<dbReference type="SUPFAM" id="SSF54637">
    <property type="entry name" value="Thioesterase/thiol ester dehydrase-isomerase"/>
    <property type="match status" value="2"/>
</dbReference>
<comment type="caution">
    <text evidence="2">The sequence shown here is derived from an EMBL/GenBank/DDBJ whole genome shotgun (WGS) entry which is preliminary data.</text>
</comment>
<dbReference type="InterPro" id="IPR039569">
    <property type="entry name" value="FAS1-like_DH_region"/>
</dbReference>
<dbReference type="GO" id="GO:0019171">
    <property type="term" value="F:(3R)-hydroxyacyl-[acyl-carrier-protein] dehydratase activity"/>
    <property type="evidence" value="ECO:0007669"/>
    <property type="project" value="TreeGrafter"/>
</dbReference>
<dbReference type="AlphaFoldDB" id="W6M4M6"/>
<dbReference type="RefSeq" id="WP_048673364.1">
    <property type="nucleotide sequence ID" value="NZ_CBTJ020000042.1"/>
</dbReference>
<accession>W6M4M6</accession>
<dbReference type="PANTHER" id="PTHR28152:SF1">
    <property type="entry name" value="HYDROXYACYL-THIOESTER DEHYDRATASE TYPE 2, MITOCHONDRIAL"/>
    <property type="match status" value="1"/>
</dbReference>
<dbReference type="PANTHER" id="PTHR28152">
    <property type="entry name" value="HYDROXYACYL-THIOESTER DEHYDRATASE TYPE 2, MITOCHONDRIAL"/>
    <property type="match status" value="1"/>
</dbReference>
<keyword evidence="3" id="KW-1185">Reference proteome</keyword>
<reference evidence="2" key="1">
    <citation type="submission" date="2013-07" db="EMBL/GenBank/DDBJ databases">
        <authorList>
            <person name="McIlroy S."/>
        </authorList>
    </citation>
    <scope>NUCLEOTIDE SEQUENCE [LARGE SCALE GENOMIC DNA]</scope>
    <source>
        <strain evidence="2">Run_A_D11</strain>
    </source>
</reference>
<evidence type="ECO:0000259" key="1">
    <source>
        <dbReference type="Pfam" id="PF13452"/>
    </source>
</evidence>
<name>W6M4M6_9GAMM</name>
<dbReference type="Pfam" id="PF13452">
    <property type="entry name" value="FAS1_DH_region"/>
    <property type="match status" value="1"/>
</dbReference>
<evidence type="ECO:0000313" key="2">
    <source>
        <dbReference type="EMBL" id="CDI02831.1"/>
    </source>
</evidence>
<protein>
    <recommendedName>
        <fullName evidence="1">FAS1-like dehydratase domain-containing protein</fullName>
    </recommendedName>
</protein>
<dbReference type="Gene3D" id="3.10.129.10">
    <property type="entry name" value="Hotdog Thioesterase"/>
    <property type="match status" value="1"/>
</dbReference>